<evidence type="ECO:0000313" key="1">
    <source>
        <dbReference type="EMBL" id="OOF53428.1"/>
    </source>
</evidence>
<organism evidence="1 2">
    <name type="scientific">Rodentibacter genomosp. 2</name>
    <dbReference type="NCBI Taxonomy" id="1908266"/>
    <lineage>
        <taxon>Bacteria</taxon>
        <taxon>Pseudomonadati</taxon>
        <taxon>Pseudomonadota</taxon>
        <taxon>Gammaproteobacteria</taxon>
        <taxon>Pasteurellales</taxon>
        <taxon>Pasteurellaceae</taxon>
        <taxon>Rodentibacter</taxon>
    </lineage>
</organism>
<keyword evidence="2" id="KW-1185">Reference proteome</keyword>
<comment type="caution">
    <text evidence="1">The sequence shown here is derived from an EMBL/GenBank/DDBJ whole genome shotgun (WGS) entry which is preliminary data.</text>
</comment>
<name>A0A1V3JAF1_9PAST</name>
<dbReference type="STRING" id="1908266.BKK55_11235"/>
<protein>
    <submittedName>
        <fullName evidence="1">Uncharacterized protein</fullName>
    </submittedName>
</protein>
<gene>
    <name evidence="1" type="ORF">BKK55_11235</name>
</gene>
<dbReference type="Proteomes" id="UP000188541">
    <property type="component" value="Unassembled WGS sequence"/>
</dbReference>
<dbReference type="RefSeq" id="WP_077462391.1">
    <property type="nucleotide sequence ID" value="NZ_MLHO01000065.1"/>
</dbReference>
<proteinExistence type="predicted"/>
<sequence>MSKLTKGTVTKSGLSMGTIEKATMPQLKEEVAVAEQRTTIMIPVEVYKAAKKYALLNDIKLKEYFNELLTRDLTEKGML</sequence>
<dbReference type="EMBL" id="MLHO01000065">
    <property type="protein sequence ID" value="OOF53428.1"/>
    <property type="molecule type" value="Genomic_DNA"/>
</dbReference>
<accession>A0A1V3JAF1</accession>
<dbReference type="OrthoDB" id="5684528at2"/>
<dbReference type="AlphaFoldDB" id="A0A1V3JAF1"/>
<reference evidence="1 2" key="1">
    <citation type="submission" date="2016-10" db="EMBL/GenBank/DDBJ databases">
        <title>Rodentibacter gen. nov. and new species.</title>
        <authorList>
            <person name="Christensen H."/>
        </authorList>
    </citation>
    <scope>NUCLEOTIDE SEQUENCE [LARGE SCALE GENOMIC DNA]</scope>
    <source>
        <strain evidence="1 2">1996246016</strain>
    </source>
</reference>
<evidence type="ECO:0000313" key="2">
    <source>
        <dbReference type="Proteomes" id="UP000188541"/>
    </source>
</evidence>